<dbReference type="Pfam" id="PF00696">
    <property type="entry name" value="AA_kinase"/>
    <property type="match status" value="1"/>
</dbReference>
<protein>
    <recommendedName>
        <fullName evidence="3">UMP kinase</fullName>
        <ecNumber evidence="3">2.7.4.22</ecNumber>
    </recommendedName>
    <alternativeName>
        <fullName evidence="5">Uridine monophosphate kinase</fullName>
    </alternativeName>
</protein>
<dbReference type="InterPro" id="IPR015963">
    <property type="entry name" value="Uridylate_kinase_bac"/>
</dbReference>
<dbReference type="SUPFAM" id="SSF53633">
    <property type="entry name" value="Carbamate kinase-like"/>
    <property type="match status" value="1"/>
</dbReference>
<organism evidence="6 7">
    <name type="scientific">Nicotiana tabacum</name>
    <name type="common">Common tobacco</name>
    <dbReference type="NCBI Taxonomy" id="4097"/>
    <lineage>
        <taxon>Eukaryota</taxon>
        <taxon>Viridiplantae</taxon>
        <taxon>Streptophyta</taxon>
        <taxon>Embryophyta</taxon>
        <taxon>Tracheophyta</taxon>
        <taxon>Spermatophyta</taxon>
        <taxon>Magnoliopsida</taxon>
        <taxon>eudicotyledons</taxon>
        <taxon>Gunneridae</taxon>
        <taxon>Pentapetalae</taxon>
        <taxon>asterids</taxon>
        <taxon>lamiids</taxon>
        <taxon>Solanales</taxon>
        <taxon>Solanaceae</taxon>
        <taxon>Nicotianoideae</taxon>
        <taxon>Nicotianeae</taxon>
        <taxon>Nicotiana</taxon>
    </lineage>
</organism>
<name>A0A1S4DKN3_TOBAC</name>
<dbReference type="InterPro" id="IPR036393">
    <property type="entry name" value="AceGlu_kinase-like_sf"/>
</dbReference>
<dbReference type="UniPathway" id="UPA00159">
    <property type="reaction ID" value="UER00275"/>
</dbReference>
<dbReference type="FunFam" id="3.40.1160.10:FF:000028">
    <property type="entry name" value="Uridylate kinase isoform A"/>
    <property type="match status" value="1"/>
</dbReference>
<dbReference type="STRING" id="4097.A0A1S4DKN3"/>
<evidence type="ECO:0000256" key="5">
    <source>
        <dbReference type="ARBA" id="ARBA00032092"/>
    </source>
</evidence>
<reference evidence="7" key="2">
    <citation type="submission" date="2025-08" db="UniProtKB">
        <authorList>
            <consortium name="RefSeq"/>
        </authorList>
    </citation>
    <scope>IDENTIFICATION</scope>
    <source>
        <tissue evidence="7">Leaf</tissue>
    </source>
</reference>
<dbReference type="Gene3D" id="3.40.1160.10">
    <property type="entry name" value="Acetylglutamate kinase-like"/>
    <property type="match status" value="1"/>
</dbReference>
<evidence type="ECO:0000313" key="6">
    <source>
        <dbReference type="Proteomes" id="UP000790787"/>
    </source>
</evidence>
<evidence type="ECO:0000256" key="4">
    <source>
        <dbReference type="ARBA" id="ARBA00022975"/>
    </source>
</evidence>
<dbReference type="CDD" id="cd04254">
    <property type="entry name" value="AAK_UMPK-PyrH-Ec"/>
    <property type="match status" value="1"/>
</dbReference>
<dbReference type="EC" id="2.7.4.22" evidence="3"/>
<dbReference type="OMA" id="MSHWPWF"/>
<comment type="similarity">
    <text evidence="2">Belongs to the UMP kinase family.</text>
</comment>
<dbReference type="InterPro" id="IPR044822">
    <property type="entry name" value="Myb_DNA-bind_4"/>
</dbReference>
<dbReference type="GeneID" id="107830804"/>
<dbReference type="PANTHER" id="PTHR42833">
    <property type="entry name" value="URIDYLATE KINASE"/>
    <property type="match status" value="1"/>
</dbReference>
<evidence type="ECO:0000256" key="2">
    <source>
        <dbReference type="ARBA" id="ARBA00007614"/>
    </source>
</evidence>
<dbReference type="GO" id="GO:0033862">
    <property type="term" value="F:UMP kinase activity"/>
    <property type="evidence" value="ECO:0000318"/>
    <property type="project" value="GO_Central"/>
</dbReference>
<dbReference type="SMR" id="A0A1S4DKN3"/>
<evidence type="ECO:0000313" key="7">
    <source>
        <dbReference type="RefSeq" id="XP_016513942.2"/>
    </source>
</evidence>
<dbReference type="HAMAP" id="MF_01220_B">
    <property type="entry name" value="PyrH_B"/>
    <property type="match status" value="1"/>
</dbReference>
<accession>A0A1S4DKN3</accession>
<sequence length="543" mass="58885">MASCDDDFSLLGDDNAAVTVTPTTTTTHPSNPAYHHHHQPFSHRYKPAQIHAPPISSGSPKNISGDEDGDGYSDNNNTPSYHIGVNPYDTDSNPFENDGDVNRSRLNQSNDNKRTDREDISDNGTPYNYKRSKITSSSAASGGSGSGEFRKDREEWSDTAIACLLEAYMEKFVQLNRGNLRGRDWEEVAAMVSERCEKQSKSVEQCKNKVDNLKKRYKLERHRMSNGGITMSHWPWFKQMEQIVGNSVSGKATSTSEEDKAIVAVTNSSIGRQSKRYGTAVPGPSGQIVKSKSSMGPRWRRVVLKISGAALAGATPNANDPNNLDPKVAMLVAREVSIACRLGIEVAIVVGGRNFFCGDTWVTSTGLDRCTAYQIGMMATMMNSILLQSALEKLGVQTRVQSAFSMPELAEPYSRQRAIRHLEKGRVVIFGGIGAGTGNPLFSTDTAAALRASEIHADALLKGTNVEGVDVCDSRNNNVAAEHISFRELVSGGVSPLDLMAVTLCEENAILVVIFNLHGPGNISRALCGEQVGTLIDQTGRVS</sequence>
<dbReference type="Pfam" id="PF13837">
    <property type="entry name" value="Myb_DNA-bind_4"/>
    <property type="match status" value="1"/>
</dbReference>
<gene>
    <name evidence="7" type="primary">LOC107830804</name>
</gene>
<evidence type="ECO:0000256" key="3">
    <source>
        <dbReference type="ARBA" id="ARBA00012899"/>
    </source>
</evidence>
<dbReference type="RefSeq" id="XP_016513942.2">
    <property type="nucleotide sequence ID" value="XM_016658456.2"/>
</dbReference>
<dbReference type="GO" id="GO:0044210">
    <property type="term" value="P:'de novo' CTP biosynthetic process"/>
    <property type="evidence" value="ECO:0007669"/>
    <property type="project" value="UniProtKB-UniPathway"/>
</dbReference>
<dbReference type="RefSeq" id="XP_016513942.1">
    <property type="nucleotide sequence ID" value="XM_016658456.1"/>
</dbReference>
<dbReference type="GO" id="GO:0006225">
    <property type="term" value="P:UDP biosynthetic process"/>
    <property type="evidence" value="ECO:0000318"/>
    <property type="project" value="GO_Central"/>
</dbReference>
<evidence type="ECO:0000256" key="1">
    <source>
        <dbReference type="ARBA" id="ARBA00004791"/>
    </source>
</evidence>
<dbReference type="FunFam" id="1.10.10.60:FF:000238">
    <property type="entry name" value="Aspartate/glutamate/uridylate kinase family protein"/>
    <property type="match status" value="1"/>
</dbReference>
<proteinExistence type="inferred from homology"/>
<comment type="pathway">
    <text evidence="1">Pyrimidine metabolism; CTP biosynthesis via de novo pathway; UDP from UMP (UMPK route): step 1/1.</text>
</comment>
<dbReference type="InterPro" id="IPR001048">
    <property type="entry name" value="Asp/Glu/Uridylate_kinase"/>
</dbReference>
<dbReference type="OrthoDB" id="409889at2759"/>
<keyword evidence="4" id="KW-0665">Pyrimidine biosynthesis</keyword>
<keyword evidence="6" id="KW-1185">Reference proteome</keyword>
<dbReference type="PANTHER" id="PTHR42833:SF1">
    <property type="entry name" value="UMP KINASE"/>
    <property type="match status" value="1"/>
</dbReference>
<dbReference type="AlphaFoldDB" id="A0A1S4DKN3"/>
<reference evidence="6" key="1">
    <citation type="journal article" date="2014" name="Nat. Commun.">
        <title>The tobacco genome sequence and its comparison with those of tomato and potato.</title>
        <authorList>
            <person name="Sierro N."/>
            <person name="Battey J.N."/>
            <person name="Ouadi S."/>
            <person name="Bakaher N."/>
            <person name="Bovet L."/>
            <person name="Willig A."/>
            <person name="Goepfert S."/>
            <person name="Peitsch M.C."/>
            <person name="Ivanov N.V."/>
        </authorList>
    </citation>
    <scope>NUCLEOTIDE SEQUENCE [LARGE SCALE GENOMIC DNA]</scope>
</reference>
<dbReference type="Proteomes" id="UP000790787">
    <property type="component" value="Chromosome 2"/>
</dbReference>
<dbReference type="KEGG" id="nta:107830804"/>
<dbReference type="GO" id="GO:0009570">
    <property type="term" value="C:chloroplast stroma"/>
    <property type="evidence" value="ECO:0000318"/>
    <property type="project" value="GO_Central"/>
</dbReference>
<dbReference type="Gene3D" id="1.10.10.60">
    <property type="entry name" value="Homeodomain-like"/>
    <property type="match status" value="1"/>
</dbReference>
<dbReference type="PaxDb" id="4097-A0A1S4DKN3"/>